<dbReference type="Proteomes" id="UP000294902">
    <property type="component" value="Unassembled WGS sequence"/>
</dbReference>
<keyword evidence="2" id="KW-1185">Reference proteome</keyword>
<dbReference type="EMBL" id="SMAL01000001">
    <property type="protein sequence ID" value="TCT17126.1"/>
    <property type="molecule type" value="Genomic_DNA"/>
</dbReference>
<accession>A0A4R3MUZ3</accession>
<dbReference type="OrthoDB" id="2838806at2"/>
<protein>
    <submittedName>
        <fullName evidence="1">Uncharacterized protein</fullName>
    </submittedName>
</protein>
<dbReference type="RefSeq" id="WP_132249759.1">
    <property type="nucleotide sequence ID" value="NZ_SMAL01000001.1"/>
</dbReference>
<evidence type="ECO:0000313" key="1">
    <source>
        <dbReference type="EMBL" id="TCT17126.1"/>
    </source>
</evidence>
<comment type="caution">
    <text evidence="1">The sequence shown here is derived from an EMBL/GenBank/DDBJ whole genome shotgun (WGS) entry which is preliminary data.</text>
</comment>
<proteinExistence type="predicted"/>
<reference evidence="1 2" key="1">
    <citation type="submission" date="2019-03" db="EMBL/GenBank/DDBJ databases">
        <title>Genomic Encyclopedia of Type Strains, Phase IV (KMG-IV): sequencing the most valuable type-strain genomes for metagenomic binning, comparative biology and taxonomic classification.</title>
        <authorList>
            <person name="Goeker M."/>
        </authorList>
    </citation>
    <scope>NUCLEOTIDE SEQUENCE [LARGE SCALE GENOMIC DNA]</scope>
    <source>
        <strain evidence="1 2">DSM 24629</strain>
    </source>
</reference>
<sequence>MSVESGMVYQFVENKYDELKDKDGKYYPSLHDKLVFELAAEEFSITPLEAEKKYSEYSKVEAQLVVKKLNRLPKALKKKREMEMLTNIVKNNGDLPYADLEGPATEPIKSGLITLRDEYKTIVESAGSYGWAIPMSINLSRLEPLRDKENKVGEFDAFFIDYYYNKNFELLVKHVNKSKINDVQKGLFNDCVDAYNSEKYLLCINGLMPILEGILSQFGNDPIDVRMMKICRFNMDKTESDKKLINHLVWASCYSFISNLYKKSDFTSAEPTILNRHWILHGRTNTEWGAEDCIRLFNAIYTVSSLLRYI</sequence>
<gene>
    <name evidence="1" type="ORF">EDC18_101424</name>
</gene>
<evidence type="ECO:0000313" key="2">
    <source>
        <dbReference type="Proteomes" id="UP000294902"/>
    </source>
</evidence>
<name>A0A4R3MUZ3_9FIRM</name>
<dbReference type="AlphaFoldDB" id="A0A4R3MUZ3"/>
<organism evidence="1 2">
    <name type="scientific">Natranaerovirga pectinivora</name>
    <dbReference type="NCBI Taxonomy" id="682400"/>
    <lineage>
        <taxon>Bacteria</taxon>
        <taxon>Bacillati</taxon>
        <taxon>Bacillota</taxon>
        <taxon>Clostridia</taxon>
        <taxon>Lachnospirales</taxon>
        <taxon>Natranaerovirgaceae</taxon>
        <taxon>Natranaerovirga</taxon>
    </lineage>
</organism>